<dbReference type="InterPro" id="IPR011990">
    <property type="entry name" value="TPR-like_helical_dom_sf"/>
</dbReference>
<protein>
    <submittedName>
        <fullName evidence="4">Response regulator</fullName>
    </submittedName>
</protein>
<dbReference type="Gene3D" id="1.25.40.10">
    <property type="entry name" value="Tetratricopeptide repeat domain"/>
    <property type="match status" value="2"/>
</dbReference>
<dbReference type="InterPro" id="IPR052048">
    <property type="entry name" value="ST_Response_Regulator"/>
</dbReference>
<comment type="caution">
    <text evidence="4">The sequence shown here is derived from an EMBL/GenBank/DDBJ whole genome shotgun (WGS) entry which is preliminary data.</text>
</comment>
<dbReference type="SMART" id="SM00448">
    <property type="entry name" value="REC"/>
    <property type="match status" value="1"/>
</dbReference>
<organism evidence="4 5">
    <name type="scientific">Allohahella marinimesophila</name>
    <dbReference type="NCBI Taxonomy" id="1054972"/>
    <lineage>
        <taxon>Bacteria</taxon>
        <taxon>Pseudomonadati</taxon>
        <taxon>Pseudomonadota</taxon>
        <taxon>Gammaproteobacteria</taxon>
        <taxon>Oceanospirillales</taxon>
        <taxon>Hahellaceae</taxon>
        <taxon>Allohahella</taxon>
    </lineage>
</organism>
<name>A0ABP7NQW2_9GAMM</name>
<keyword evidence="1" id="KW-0597">Phosphoprotein</keyword>
<dbReference type="PROSITE" id="PS50005">
    <property type="entry name" value="TPR"/>
    <property type="match status" value="1"/>
</dbReference>
<dbReference type="Pfam" id="PF00072">
    <property type="entry name" value="Response_reg"/>
    <property type="match status" value="1"/>
</dbReference>
<accession>A0ABP7NQW2</accession>
<keyword evidence="5" id="KW-1185">Reference proteome</keyword>
<evidence type="ECO:0000256" key="1">
    <source>
        <dbReference type="PROSITE-ProRule" id="PRU00169"/>
    </source>
</evidence>
<evidence type="ECO:0000313" key="5">
    <source>
        <dbReference type="Proteomes" id="UP001501337"/>
    </source>
</evidence>
<sequence length="559" mass="63164">MFFRAYERKKFLIVDDFDSFVISLKQMLRSMGASDVHSARNGDEAIEACLSRHHDVVFCDYNMGDRKNGQQVLEELRHRKLLRHTDIFCMISAEASSDMVFGALEYSPDAYITKPITRALLANRMDKLIELKDSVLDINKAIDLEDYSKAISLCAKHLRIGSKFKVWLYKTQANLFYMVGDYQHAKKIYNDILKGRDIDWARLGLARVLLAEGNAAEAEAEFEFLLQKNPQLVEAYDLKAEAHRQQKQYKLAQQSLMAATAISPMALTRQRKLAELSVDIGDLEQAMSAYKQAVKLSDKSCLENSDTYLQYAQVIADVTTKKAMETPDDPNLQRDTDLMLKEASQALDRTRRRYAHDPGVVMRAHMAEARNCQVAGKEHRASDALEKAQAVVEKATANPEATLDPIVLLDMAQSLFDIGRNEEGDALLKRLAETNADNPAVLQKINELIEEPVSMKEKLIARERNKNGIQAYEQNRFAEAISYFEEAIAITPLQVGLNLNFIQALVKMASEKPLDKRLVEAGRSSLQALSRIDASDKQYKRFIHLQERFNKVTSSGASA</sequence>
<dbReference type="RefSeq" id="WP_344803714.1">
    <property type="nucleotide sequence ID" value="NZ_BAABBO010000001.1"/>
</dbReference>
<dbReference type="Pfam" id="PF13181">
    <property type="entry name" value="TPR_8"/>
    <property type="match status" value="2"/>
</dbReference>
<feature type="domain" description="Response regulatory" evidence="3">
    <location>
        <begin position="10"/>
        <end position="129"/>
    </location>
</feature>
<dbReference type="SUPFAM" id="SSF52172">
    <property type="entry name" value="CheY-like"/>
    <property type="match status" value="1"/>
</dbReference>
<dbReference type="InterPro" id="IPR019734">
    <property type="entry name" value="TPR_rpt"/>
</dbReference>
<reference evidence="5" key="1">
    <citation type="journal article" date="2019" name="Int. J. Syst. Evol. Microbiol.">
        <title>The Global Catalogue of Microorganisms (GCM) 10K type strain sequencing project: providing services to taxonomists for standard genome sequencing and annotation.</title>
        <authorList>
            <consortium name="The Broad Institute Genomics Platform"/>
            <consortium name="The Broad Institute Genome Sequencing Center for Infectious Disease"/>
            <person name="Wu L."/>
            <person name="Ma J."/>
        </authorList>
    </citation>
    <scope>NUCLEOTIDE SEQUENCE [LARGE SCALE GENOMIC DNA]</scope>
    <source>
        <strain evidence="5">JCM 17555</strain>
    </source>
</reference>
<feature type="modified residue" description="4-aspartylphosphate" evidence="1">
    <location>
        <position position="60"/>
    </location>
</feature>
<feature type="repeat" description="TPR" evidence="2">
    <location>
        <begin position="461"/>
        <end position="494"/>
    </location>
</feature>
<dbReference type="Proteomes" id="UP001501337">
    <property type="component" value="Unassembled WGS sequence"/>
</dbReference>
<dbReference type="Gene3D" id="3.40.50.2300">
    <property type="match status" value="1"/>
</dbReference>
<keyword evidence="2" id="KW-0802">TPR repeat</keyword>
<dbReference type="SMART" id="SM00028">
    <property type="entry name" value="TPR"/>
    <property type="match status" value="4"/>
</dbReference>
<evidence type="ECO:0000259" key="3">
    <source>
        <dbReference type="PROSITE" id="PS50110"/>
    </source>
</evidence>
<dbReference type="CDD" id="cd17589">
    <property type="entry name" value="REC_TPR"/>
    <property type="match status" value="1"/>
</dbReference>
<dbReference type="SUPFAM" id="SSF48452">
    <property type="entry name" value="TPR-like"/>
    <property type="match status" value="2"/>
</dbReference>
<dbReference type="PANTHER" id="PTHR43228:SF1">
    <property type="entry name" value="TWO-COMPONENT RESPONSE REGULATOR ARR22"/>
    <property type="match status" value="1"/>
</dbReference>
<dbReference type="InterPro" id="IPR001789">
    <property type="entry name" value="Sig_transdc_resp-reg_receiver"/>
</dbReference>
<dbReference type="PROSITE" id="PS50110">
    <property type="entry name" value="RESPONSE_REGULATORY"/>
    <property type="match status" value="1"/>
</dbReference>
<dbReference type="InterPro" id="IPR011006">
    <property type="entry name" value="CheY-like_superfamily"/>
</dbReference>
<proteinExistence type="predicted"/>
<evidence type="ECO:0000313" key="4">
    <source>
        <dbReference type="EMBL" id="GAA3952291.1"/>
    </source>
</evidence>
<evidence type="ECO:0000256" key="2">
    <source>
        <dbReference type="PROSITE-ProRule" id="PRU00339"/>
    </source>
</evidence>
<dbReference type="PANTHER" id="PTHR43228">
    <property type="entry name" value="TWO-COMPONENT RESPONSE REGULATOR"/>
    <property type="match status" value="1"/>
</dbReference>
<gene>
    <name evidence="4" type="ORF">GCM10022278_09150</name>
</gene>
<dbReference type="EMBL" id="BAABBO010000001">
    <property type="protein sequence ID" value="GAA3952291.1"/>
    <property type="molecule type" value="Genomic_DNA"/>
</dbReference>